<evidence type="ECO:0000256" key="7">
    <source>
        <dbReference type="ARBA" id="ARBA00022801"/>
    </source>
</evidence>
<dbReference type="InterPro" id="IPR051309">
    <property type="entry name" value="ABCF_ATPase"/>
</dbReference>
<evidence type="ECO:0000256" key="6">
    <source>
        <dbReference type="ARBA" id="ARBA00022741"/>
    </source>
</evidence>
<dbReference type="STRING" id="1216932.CM240_1362"/>
<dbReference type="GO" id="GO:0000049">
    <property type="term" value="F:tRNA binding"/>
    <property type="evidence" value="ECO:0007669"/>
    <property type="project" value="UniProtKB-KW"/>
</dbReference>
<keyword evidence="10" id="KW-0694">RNA-binding</keyword>
<name>W6RV22_9CLOT</name>
<dbReference type="GO" id="GO:0005524">
    <property type="term" value="F:ATP binding"/>
    <property type="evidence" value="ECO:0007669"/>
    <property type="project" value="UniProtKB-KW"/>
</dbReference>
<protein>
    <submittedName>
        <fullName evidence="14">Putative ABC transporter</fullName>
        <ecNumber evidence="14">3.6.3.-</ecNumber>
    </submittedName>
</protein>
<dbReference type="SUPFAM" id="SSF52540">
    <property type="entry name" value="P-loop containing nucleoside triphosphate hydrolases"/>
    <property type="match status" value="2"/>
</dbReference>
<dbReference type="EC" id="3.6.3.-" evidence="14"/>
<dbReference type="Pfam" id="PF00005">
    <property type="entry name" value="ABC_tran"/>
    <property type="match status" value="2"/>
</dbReference>
<evidence type="ECO:0000256" key="12">
    <source>
        <dbReference type="SAM" id="Coils"/>
    </source>
</evidence>
<dbReference type="SMART" id="SM00382">
    <property type="entry name" value="AAA"/>
    <property type="match status" value="2"/>
</dbReference>
<reference evidence="14 15" key="1">
    <citation type="submission" date="2013-11" db="EMBL/GenBank/DDBJ databases">
        <title>Complete genome sequence of Clostridum sp. M2/40.</title>
        <authorList>
            <person name="Wibberg D."/>
            <person name="Puehler A."/>
            <person name="Schlueter A."/>
        </authorList>
    </citation>
    <scope>NUCLEOTIDE SEQUENCE [LARGE SCALE GENOMIC DNA]</scope>
    <source>
        <strain evidence="15">M2/40</strain>
    </source>
</reference>
<comment type="similarity">
    <text evidence="1">Belongs to the ABC transporter superfamily. ABCF family. Translational throttle EttA subfamily.</text>
</comment>
<dbReference type="InterPro" id="IPR032524">
    <property type="entry name" value="ABC_tran_C"/>
</dbReference>
<dbReference type="GO" id="GO:0003677">
    <property type="term" value="F:DNA binding"/>
    <property type="evidence" value="ECO:0007669"/>
    <property type="project" value="InterPro"/>
</dbReference>
<keyword evidence="2" id="KW-0963">Cytoplasm</keyword>
<keyword evidence="12" id="KW-0175">Coiled coil</keyword>
<evidence type="ECO:0000256" key="5">
    <source>
        <dbReference type="ARBA" id="ARBA00022737"/>
    </source>
</evidence>
<evidence type="ECO:0000256" key="10">
    <source>
        <dbReference type="ARBA" id="ARBA00022884"/>
    </source>
</evidence>
<dbReference type="Gene3D" id="3.40.50.300">
    <property type="entry name" value="P-loop containing nucleotide triphosphate hydrolases"/>
    <property type="match status" value="2"/>
</dbReference>
<keyword evidence="4" id="KW-0699">rRNA-binding</keyword>
<sequence length="631" mass="73190">MNLITLENISKSYSEKQIINNISFGINEGEKIGIIGVNGTGKSTLLKIVAGLDEFYDGKITRVNKLRCEYLPQDVDFNDEDKVLTAVFYGDTIEMKALREYENIVSKLSSGQGDYEELSNKLIEAQEPMDDLNLWDMEREAKTILTRLGITNFEEKVSNLSGGQKKRIALASALIRPCDLLILDEPTNHLDSETIGWLEEYLNSRKGSLLMITHDRYFLDRVTNRIIELDKGNLYSYDGNYSYFLEKKIERKELEKSSEEKRQNFLRNELKWVKRGAKARSTKQKARLDRFKEISEIKYDSEDQEVDFDIKGSRLGKKLVEINNVSKSFGDKKIVKDFSYILLRKDRIGIIGENGRGKSTLMNLIAGELSVDNGEIIRGETVKIGYFSQENRFIDSELRVIDYIREVGEYLETASGEKITASAMLEKFLFTPEIQYTEVKRLSGGEKRRLYLLRVLMSEPNILLLDEPTNDLDITTLTILEDYLDSFDGPVITVSHDRYFIDRICNKIFYFKSANEIDILHGGYNEYLLFRQLEEEKVSEIKEKKEKPKSEKALKFSFNEQREYETIDEVIENLEEKIKELDKSIEENASSYGTLNDLLKEKEQVEKELSEKYDRWTYLNELAEKIEQAKK</sequence>
<proteinExistence type="inferred from homology"/>
<dbReference type="PANTHER" id="PTHR42855:SF1">
    <property type="entry name" value="ABC TRANSPORTER DOMAIN-CONTAINING PROTEIN"/>
    <property type="match status" value="1"/>
</dbReference>
<dbReference type="Pfam" id="PF12848">
    <property type="entry name" value="ABC_tran_Xtn"/>
    <property type="match status" value="1"/>
</dbReference>
<keyword evidence="7 14" id="KW-0378">Hydrolase</keyword>
<evidence type="ECO:0000256" key="9">
    <source>
        <dbReference type="ARBA" id="ARBA00022845"/>
    </source>
</evidence>
<dbReference type="CDD" id="cd03221">
    <property type="entry name" value="ABCF_EF-3"/>
    <property type="match status" value="2"/>
</dbReference>
<organism evidence="14 15">
    <name type="scientific">Clostridium bornimense</name>
    <dbReference type="NCBI Taxonomy" id="1216932"/>
    <lineage>
        <taxon>Bacteria</taxon>
        <taxon>Bacillati</taxon>
        <taxon>Bacillota</taxon>
        <taxon>Clostridia</taxon>
        <taxon>Eubacteriales</taxon>
        <taxon>Clostridiaceae</taxon>
        <taxon>Clostridium</taxon>
    </lineage>
</organism>
<dbReference type="InterPro" id="IPR003593">
    <property type="entry name" value="AAA+_ATPase"/>
</dbReference>
<evidence type="ECO:0000256" key="2">
    <source>
        <dbReference type="ARBA" id="ARBA00022490"/>
    </source>
</evidence>
<dbReference type="Pfam" id="PF16326">
    <property type="entry name" value="ABC_tran_CTD"/>
    <property type="match status" value="1"/>
</dbReference>
<dbReference type="eggNOG" id="COG0488">
    <property type="taxonomic scope" value="Bacteria"/>
</dbReference>
<keyword evidence="8" id="KW-0067">ATP-binding</keyword>
<evidence type="ECO:0000313" key="15">
    <source>
        <dbReference type="Proteomes" id="UP000019426"/>
    </source>
</evidence>
<keyword evidence="9" id="KW-0810">Translation regulation</keyword>
<gene>
    <name evidence="14" type="primary">yfmR</name>
    <name evidence="14" type="ORF">CM240_1362</name>
</gene>
<evidence type="ECO:0000256" key="4">
    <source>
        <dbReference type="ARBA" id="ARBA00022730"/>
    </source>
</evidence>
<dbReference type="FunFam" id="3.40.50.300:FF:000183">
    <property type="entry name" value="ABC transporter ATP-binding protein yjjK"/>
    <property type="match status" value="1"/>
</dbReference>
<dbReference type="PANTHER" id="PTHR42855">
    <property type="entry name" value="ABC TRANSPORTER ATP-BINDING SUBUNIT"/>
    <property type="match status" value="1"/>
</dbReference>
<dbReference type="KEGG" id="clt:CM240_1362"/>
<dbReference type="GO" id="GO:0019843">
    <property type="term" value="F:rRNA binding"/>
    <property type="evidence" value="ECO:0007669"/>
    <property type="project" value="UniProtKB-KW"/>
</dbReference>
<evidence type="ECO:0000256" key="3">
    <source>
        <dbReference type="ARBA" id="ARBA00022555"/>
    </source>
</evidence>
<evidence type="ECO:0000259" key="13">
    <source>
        <dbReference type="PROSITE" id="PS50893"/>
    </source>
</evidence>
<dbReference type="EMBL" id="HG917868">
    <property type="protein sequence ID" value="CDM68521.1"/>
    <property type="molecule type" value="Genomic_DNA"/>
</dbReference>
<dbReference type="PATRIC" id="fig|1216932.3.peg.1356"/>
<evidence type="ECO:0000256" key="8">
    <source>
        <dbReference type="ARBA" id="ARBA00022840"/>
    </source>
</evidence>
<evidence type="ECO:0000256" key="11">
    <source>
        <dbReference type="ARBA" id="ARBA00022917"/>
    </source>
</evidence>
<keyword evidence="11" id="KW-0648">Protein biosynthesis</keyword>
<dbReference type="InterPro" id="IPR017871">
    <property type="entry name" value="ABC_transporter-like_CS"/>
</dbReference>
<dbReference type="InterPro" id="IPR032781">
    <property type="entry name" value="ABC_tran_Xtn"/>
</dbReference>
<keyword evidence="6" id="KW-0547">Nucleotide-binding</keyword>
<feature type="domain" description="ABC transporter" evidence="13">
    <location>
        <begin position="4"/>
        <end position="256"/>
    </location>
</feature>
<evidence type="ECO:0000313" key="14">
    <source>
        <dbReference type="EMBL" id="CDM68521.1"/>
    </source>
</evidence>
<evidence type="ECO:0000256" key="1">
    <source>
        <dbReference type="ARBA" id="ARBA00005868"/>
    </source>
</evidence>
<dbReference type="Proteomes" id="UP000019426">
    <property type="component" value="Chromosome M2/40_rep1"/>
</dbReference>
<dbReference type="InterPro" id="IPR003439">
    <property type="entry name" value="ABC_transporter-like_ATP-bd"/>
</dbReference>
<keyword evidence="3" id="KW-0820">tRNA-binding</keyword>
<dbReference type="GO" id="GO:0006412">
    <property type="term" value="P:translation"/>
    <property type="evidence" value="ECO:0007669"/>
    <property type="project" value="UniProtKB-KW"/>
</dbReference>
<keyword evidence="15" id="KW-1185">Reference proteome</keyword>
<dbReference type="PROSITE" id="PS00211">
    <property type="entry name" value="ABC_TRANSPORTER_1"/>
    <property type="match status" value="1"/>
</dbReference>
<dbReference type="InterPro" id="IPR037118">
    <property type="entry name" value="Val-tRNA_synth_C_sf"/>
</dbReference>
<feature type="coiled-coil region" evidence="12">
    <location>
        <begin position="564"/>
        <end position="615"/>
    </location>
</feature>
<dbReference type="GO" id="GO:0016887">
    <property type="term" value="F:ATP hydrolysis activity"/>
    <property type="evidence" value="ECO:0007669"/>
    <property type="project" value="InterPro"/>
</dbReference>
<feature type="domain" description="ABC transporter" evidence="13">
    <location>
        <begin position="320"/>
        <end position="547"/>
    </location>
</feature>
<dbReference type="InterPro" id="IPR027417">
    <property type="entry name" value="P-loop_NTPase"/>
</dbReference>
<keyword evidence="5" id="KW-0677">Repeat</keyword>
<dbReference type="OrthoDB" id="9801441at2"/>
<dbReference type="GO" id="GO:0006417">
    <property type="term" value="P:regulation of translation"/>
    <property type="evidence" value="ECO:0007669"/>
    <property type="project" value="UniProtKB-KW"/>
</dbReference>
<dbReference type="AlphaFoldDB" id="W6RV22"/>
<dbReference type="HOGENOM" id="CLU_000604_36_0_9"/>
<dbReference type="Gene3D" id="1.10.287.380">
    <property type="entry name" value="Valyl-tRNA synthetase, C-terminal domain"/>
    <property type="match status" value="1"/>
</dbReference>
<accession>W6RV22</accession>
<dbReference type="FunFam" id="3.40.50.300:FF:000011">
    <property type="entry name" value="Putative ABC transporter ATP-binding component"/>
    <property type="match status" value="1"/>
</dbReference>
<dbReference type="PROSITE" id="PS50893">
    <property type="entry name" value="ABC_TRANSPORTER_2"/>
    <property type="match status" value="2"/>
</dbReference>
<dbReference type="RefSeq" id="WP_044037627.1">
    <property type="nucleotide sequence ID" value="NZ_HG917868.1"/>
</dbReference>